<accession>A0AAE1X4I9</accession>
<feature type="domain" description="3'-5' exonuclease" evidence="4">
    <location>
        <begin position="35"/>
        <end position="214"/>
    </location>
</feature>
<keyword evidence="2" id="KW-0378">Hydrolase</keyword>
<organism evidence="5 6">
    <name type="scientific">Sesamum angolense</name>
    <dbReference type="NCBI Taxonomy" id="2727404"/>
    <lineage>
        <taxon>Eukaryota</taxon>
        <taxon>Viridiplantae</taxon>
        <taxon>Streptophyta</taxon>
        <taxon>Embryophyta</taxon>
        <taxon>Tracheophyta</taxon>
        <taxon>Spermatophyta</taxon>
        <taxon>Magnoliopsida</taxon>
        <taxon>eudicotyledons</taxon>
        <taxon>Gunneridae</taxon>
        <taxon>Pentapetalae</taxon>
        <taxon>asterids</taxon>
        <taxon>lamiids</taxon>
        <taxon>Lamiales</taxon>
        <taxon>Pedaliaceae</taxon>
        <taxon>Sesamum</taxon>
    </lineage>
</organism>
<keyword evidence="1" id="KW-0540">Nuclease</keyword>
<dbReference type="GO" id="GO:0005737">
    <property type="term" value="C:cytoplasm"/>
    <property type="evidence" value="ECO:0007669"/>
    <property type="project" value="TreeGrafter"/>
</dbReference>
<gene>
    <name evidence="5" type="ORF">Sango_0839900</name>
</gene>
<proteinExistence type="predicted"/>
<dbReference type="Proteomes" id="UP001289374">
    <property type="component" value="Unassembled WGS sequence"/>
</dbReference>
<evidence type="ECO:0000313" key="5">
    <source>
        <dbReference type="EMBL" id="KAK4404713.1"/>
    </source>
</evidence>
<feature type="region of interest" description="Disordered" evidence="3">
    <location>
        <begin position="249"/>
        <end position="269"/>
    </location>
</feature>
<evidence type="ECO:0000256" key="3">
    <source>
        <dbReference type="SAM" id="MobiDB-lite"/>
    </source>
</evidence>
<dbReference type="Gene3D" id="3.30.420.10">
    <property type="entry name" value="Ribonuclease H-like superfamily/Ribonuclease H"/>
    <property type="match status" value="1"/>
</dbReference>
<reference evidence="5" key="2">
    <citation type="journal article" date="2024" name="Plant">
        <title>Genomic evolution and insights into agronomic trait innovations of Sesamum species.</title>
        <authorList>
            <person name="Miao H."/>
            <person name="Wang L."/>
            <person name="Qu L."/>
            <person name="Liu H."/>
            <person name="Sun Y."/>
            <person name="Le M."/>
            <person name="Wang Q."/>
            <person name="Wei S."/>
            <person name="Zheng Y."/>
            <person name="Lin W."/>
            <person name="Duan Y."/>
            <person name="Cao H."/>
            <person name="Xiong S."/>
            <person name="Wang X."/>
            <person name="Wei L."/>
            <person name="Li C."/>
            <person name="Ma Q."/>
            <person name="Ju M."/>
            <person name="Zhao R."/>
            <person name="Li G."/>
            <person name="Mu C."/>
            <person name="Tian Q."/>
            <person name="Mei H."/>
            <person name="Zhang T."/>
            <person name="Gao T."/>
            <person name="Zhang H."/>
        </authorList>
    </citation>
    <scope>NUCLEOTIDE SEQUENCE</scope>
    <source>
        <strain evidence="5">K16</strain>
    </source>
</reference>
<reference evidence="5" key="1">
    <citation type="submission" date="2020-06" db="EMBL/GenBank/DDBJ databases">
        <authorList>
            <person name="Li T."/>
            <person name="Hu X."/>
            <person name="Zhang T."/>
            <person name="Song X."/>
            <person name="Zhang H."/>
            <person name="Dai N."/>
            <person name="Sheng W."/>
            <person name="Hou X."/>
            <person name="Wei L."/>
        </authorList>
    </citation>
    <scope>NUCLEOTIDE SEQUENCE</scope>
    <source>
        <strain evidence="5">K16</strain>
        <tissue evidence="5">Leaf</tissue>
    </source>
</reference>
<dbReference type="FunFam" id="3.30.420.10:FF:000054">
    <property type="entry name" value="Werner Syndrome-like exonuclease"/>
    <property type="match status" value="1"/>
</dbReference>
<comment type="caution">
    <text evidence="5">The sequence shown here is derived from an EMBL/GenBank/DDBJ whole genome shotgun (WGS) entry which is preliminary data.</text>
</comment>
<dbReference type="InterPro" id="IPR036397">
    <property type="entry name" value="RNaseH_sf"/>
</dbReference>
<keyword evidence="6" id="KW-1185">Reference proteome</keyword>
<evidence type="ECO:0000259" key="4">
    <source>
        <dbReference type="SMART" id="SM00474"/>
    </source>
</evidence>
<dbReference type="Pfam" id="PF01612">
    <property type="entry name" value="DNA_pol_A_exo1"/>
    <property type="match status" value="1"/>
</dbReference>
<name>A0AAE1X4I9_9LAMI</name>
<dbReference type="GO" id="GO:0006139">
    <property type="term" value="P:nucleobase-containing compound metabolic process"/>
    <property type="evidence" value="ECO:0007669"/>
    <property type="project" value="InterPro"/>
</dbReference>
<dbReference type="PANTHER" id="PTHR13620">
    <property type="entry name" value="3-5 EXONUCLEASE"/>
    <property type="match status" value="1"/>
</dbReference>
<dbReference type="InterPro" id="IPR002562">
    <property type="entry name" value="3'-5'_exonuclease_dom"/>
</dbReference>
<dbReference type="GO" id="GO:0003676">
    <property type="term" value="F:nucleic acid binding"/>
    <property type="evidence" value="ECO:0007669"/>
    <property type="project" value="InterPro"/>
</dbReference>
<dbReference type="InterPro" id="IPR012337">
    <property type="entry name" value="RNaseH-like_sf"/>
</dbReference>
<feature type="compositionally biased region" description="Polar residues" evidence="3">
    <location>
        <begin position="251"/>
        <end position="265"/>
    </location>
</feature>
<dbReference type="PANTHER" id="PTHR13620:SF99">
    <property type="entry name" value="WERNER SYNDROME-LIKE EXONUCLEASE"/>
    <property type="match status" value="1"/>
</dbReference>
<dbReference type="InterPro" id="IPR051132">
    <property type="entry name" value="3-5_Exonuclease_domain"/>
</dbReference>
<dbReference type="CDD" id="cd06141">
    <property type="entry name" value="WRN_exo"/>
    <property type="match status" value="1"/>
</dbReference>
<dbReference type="AlphaFoldDB" id="A0AAE1X4I9"/>
<dbReference type="SUPFAM" id="SSF53098">
    <property type="entry name" value="Ribonuclease H-like"/>
    <property type="match status" value="1"/>
</dbReference>
<dbReference type="GO" id="GO:0005634">
    <property type="term" value="C:nucleus"/>
    <property type="evidence" value="ECO:0007669"/>
    <property type="project" value="TreeGrafter"/>
</dbReference>
<sequence length="292" mass="33349">MKVGVKDHKLPFKTHKLYDVVVDDDEIETLVTHDPATVSGWIDNTEILHQCRLHRLIVGLDVEWRPQFSGSNCCAHHVATLQLCVAESCLIFQILHASKIPRRLKKFLADPDYTFVGVGVKHDARRLWNDWGLEVSNMRDLRSWAAKELDDKELRGAGLKDLAREVLGEDMNKPLDVTLSRWDNRLLSRCQVAYACLDAYISFEIGRRLSACETCFQDKPLSFNEVRTNSTSRNGAPIEPQVESAVDFRSSKLSNESSRGFASSKRQVRRTRRHVRIEQTLVARMEQTAMLS</sequence>
<evidence type="ECO:0000313" key="6">
    <source>
        <dbReference type="Proteomes" id="UP001289374"/>
    </source>
</evidence>
<dbReference type="GO" id="GO:0008408">
    <property type="term" value="F:3'-5' exonuclease activity"/>
    <property type="evidence" value="ECO:0007669"/>
    <property type="project" value="InterPro"/>
</dbReference>
<dbReference type="EMBL" id="JACGWL010000004">
    <property type="protein sequence ID" value="KAK4404713.1"/>
    <property type="molecule type" value="Genomic_DNA"/>
</dbReference>
<evidence type="ECO:0000256" key="2">
    <source>
        <dbReference type="ARBA" id="ARBA00022801"/>
    </source>
</evidence>
<protein>
    <recommendedName>
        <fullName evidence="4">3'-5' exonuclease domain-containing protein</fullName>
    </recommendedName>
</protein>
<evidence type="ECO:0000256" key="1">
    <source>
        <dbReference type="ARBA" id="ARBA00022722"/>
    </source>
</evidence>
<dbReference type="SMART" id="SM00474">
    <property type="entry name" value="35EXOc"/>
    <property type="match status" value="1"/>
</dbReference>